<accession>A0A6J6DUR4</accession>
<dbReference type="Pfam" id="PF13378">
    <property type="entry name" value="MR_MLE_C"/>
    <property type="match status" value="1"/>
</dbReference>
<dbReference type="SFLD" id="SFLDS00001">
    <property type="entry name" value="Enolase"/>
    <property type="match status" value="1"/>
</dbReference>
<dbReference type="Pfam" id="PF02746">
    <property type="entry name" value="MR_MLE_N"/>
    <property type="match status" value="1"/>
</dbReference>
<dbReference type="InterPro" id="IPR029017">
    <property type="entry name" value="Enolase-like_N"/>
</dbReference>
<dbReference type="InterPro" id="IPR029065">
    <property type="entry name" value="Enolase_C-like"/>
</dbReference>
<dbReference type="SUPFAM" id="SSF54826">
    <property type="entry name" value="Enolase N-terminal domain-like"/>
    <property type="match status" value="1"/>
</dbReference>
<evidence type="ECO:0000313" key="3">
    <source>
        <dbReference type="EMBL" id="CAB4565883.1"/>
    </source>
</evidence>
<sequence length="418" mass="44765">MIRITSVSTAVVEANFDYTYVCIEASDGTKGYGEGFFAPGLAQSMREIGALLVGKEPTNVRSLVTMMRLATSASSGAHGEGALLHAVSGIETALWDLTGKLLGVPVWQLLGGKSRDTVPVYADLHAGTGLPSIDNLLRNRTPFWASQSGTTETGDFYWQSGDADELDFERIVERVQAAGHAGYRMVKLDMDVFEHPRDAEDQTLGTDQISEIAAQAIELRARVSPEVDIAYDCHWRFDIPSASRLHAELSPARPYWLEDPVNPTPEGLARVARAGSIPIASAENAYSLEGVSHLARDGGLDIATPDIQKVGGLLEGLTIAEWTHRNGIGFAPHCIASPLGFAAAVHVMAAAPSVRFLEFHGSDLPFWSELVTAPVIVEGSAPVPSGPGLGVELDLEVAKRYASPHEPFFTERAPRAGA</sequence>
<dbReference type="InterPro" id="IPR034593">
    <property type="entry name" value="DgoD-like"/>
</dbReference>
<protein>
    <submittedName>
        <fullName evidence="3">Unannotated protein</fullName>
    </submittedName>
</protein>
<proteinExistence type="predicted"/>
<dbReference type="SFLD" id="SFLDG00179">
    <property type="entry name" value="mandelate_racemase"/>
    <property type="match status" value="1"/>
</dbReference>
<feature type="domain" description="Mandelate racemase/muconate lactonizing enzyme C-terminal" evidence="2">
    <location>
        <begin position="168"/>
        <end position="278"/>
    </location>
</feature>
<dbReference type="InterPro" id="IPR013342">
    <property type="entry name" value="Mandelate_racemase_C"/>
</dbReference>
<gene>
    <name evidence="3" type="ORF">UFOPK1684_00422</name>
</gene>
<dbReference type="Gene3D" id="3.30.390.10">
    <property type="entry name" value="Enolase-like, N-terminal domain"/>
    <property type="match status" value="1"/>
</dbReference>
<dbReference type="EMBL" id="CAEZTM010000012">
    <property type="protein sequence ID" value="CAB4565883.1"/>
    <property type="molecule type" value="Genomic_DNA"/>
</dbReference>
<dbReference type="InterPro" id="IPR036849">
    <property type="entry name" value="Enolase-like_C_sf"/>
</dbReference>
<name>A0A6J6DUR4_9ZZZZ</name>
<dbReference type="InterPro" id="IPR013341">
    <property type="entry name" value="Mandelate_racemase_N_dom"/>
</dbReference>
<reference evidence="3" key="1">
    <citation type="submission" date="2020-05" db="EMBL/GenBank/DDBJ databases">
        <authorList>
            <person name="Chiriac C."/>
            <person name="Salcher M."/>
            <person name="Ghai R."/>
            <person name="Kavagutti S V."/>
        </authorList>
    </citation>
    <scope>NUCLEOTIDE SEQUENCE</scope>
</reference>
<dbReference type="CDD" id="cd03316">
    <property type="entry name" value="MR_like"/>
    <property type="match status" value="1"/>
</dbReference>
<dbReference type="PANTHER" id="PTHR48080:SF2">
    <property type="entry name" value="D-GALACTONATE DEHYDRATASE"/>
    <property type="match status" value="1"/>
</dbReference>
<organism evidence="3">
    <name type="scientific">freshwater metagenome</name>
    <dbReference type="NCBI Taxonomy" id="449393"/>
    <lineage>
        <taxon>unclassified sequences</taxon>
        <taxon>metagenomes</taxon>
        <taxon>ecological metagenomes</taxon>
    </lineage>
</organism>
<keyword evidence="1" id="KW-0456">Lyase</keyword>
<dbReference type="PANTHER" id="PTHR48080">
    <property type="entry name" value="D-GALACTONATE DEHYDRATASE-RELATED"/>
    <property type="match status" value="1"/>
</dbReference>
<dbReference type="PROSITE" id="PS00908">
    <property type="entry name" value="MR_MLE_1"/>
    <property type="match status" value="1"/>
</dbReference>
<dbReference type="InterPro" id="IPR018110">
    <property type="entry name" value="Mandel_Rmase/mucon_lact_enz_CS"/>
</dbReference>
<dbReference type="Gene3D" id="3.20.20.120">
    <property type="entry name" value="Enolase-like C-terminal domain"/>
    <property type="match status" value="1"/>
</dbReference>
<evidence type="ECO:0000259" key="2">
    <source>
        <dbReference type="SMART" id="SM00922"/>
    </source>
</evidence>
<dbReference type="GO" id="GO:0009063">
    <property type="term" value="P:amino acid catabolic process"/>
    <property type="evidence" value="ECO:0007669"/>
    <property type="project" value="InterPro"/>
</dbReference>
<dbReference type="GO" id="GO:0016829">
    <property type="term" value="F:lyase activity"/>
    <property type="evidence" value="ECO:0007669"/>
    <property type="project" value="UniProtKB-KW"/>
</dbReference>
<dbReference type="PROSITE" id="PS00909">
    <property type="entry name" value="MR_MLE_2"/>
    <property type="match status" value="1"/>
</dbReference>
<dbReference type="AlphaFoldDB" id="A0A6J6DUR4"/>
<dbReference type="SUPFAM" id="SSF51604">
    <property type="entry name" value="Enolase C-terminal domain-like"/>
    <property type="match status" value="1"/>
</dbReference>
<dbReference type="SMART" id="SM00922">
    <property type="entry name" value="MR_MLE"/>
    <property type="match status" value="1"/>
</dbReference>
<evidence type="ECO:0000256" key="1">
    <source>
        <dbReference type="ARBA" id="ARBA00023239"/>
    </source>
</evidence>